<dbReference type="Proteomes" id="UP000095283">
    <property type="component" value="Unplaced"/>
</dbReference>
<name>A0A1I7WNY8_HETBA</name>
<dbReference type="WBParaSite" id="Hba_06864">
    <property type="protein sequence ID" value="Hba_06864"/>
    <property type="gene ID" value="Hba_06864"/>
</dbReference>
<organism evidence="1 2">
    <name type="scientific">Heterorhabditis bacteriophora</name>
    <name type="common">Entomopathogenic nematode worm</name>
    <dbReference type="NCBI Taxonomy" id="37862"/>
    <lineage>
        <taxon>Eukaryota</taxon>
        <taxon>Metazoa</taxon>
        <taxon>Ecdysozoa</taxon>
        <taxon>Nematoda</taxon>
        <taxon>Chromadorea</taxon>
        <taxon>Rhabditida</taxon>
        <taxon>Rhabditina</taxon>
        <taxon>Rhabditomorpha</taxon>
        <taxon>Strongyloidea</taxon>
        <taxon>Heterorhabditidae</taxon>
        <taxon>Heterorhabditis</taxon>
    </lineage>
</organism>
<evidence type="ECO:0000313" key="1">
    <source>
        <dbReference type="Proteomes" id="UP000095283"/>
    </source>
</evidence>
<proteinExistence type="predicted"/>
<dbReference type="Gene3D" id="4.10.80.300">
    <property type="match status" value="1"/>
</dbReference>
<evidence type="ECO:0000313" key="2">
    <source>
        <dbReference type="WBParaSite" id="Hba_06864"/>
    </source>
</evidence>
<sequence>MYLRFYLDENNMRVYTLKGENQRKYLLNLYLEDAEIARDMRLIPSSGRTFDLDD</sequence>
<reference evidence="2" key="1">
    <citation type="submission" date="2016-11" db="UniProtKB">
        <authorList>
            <consortium name="WormBaseParasite"/>
        </authorList>
    </citation>
    <scope>IDENTIFICATION</scope>
</reference>
<dbReference type="AlphaFoldDB" id="A0A1I7WNY8"/>
<protein>
    <submittedName>
        <fullName evidence="2">Arm-DNA-bind_5 domain-containing protein</fullName>
    </submittedName>
</protein>
<accession>A0A1I7WNY8</accession>
<keyword evidence="1" id="KW-1185">Reference proteome</keyword>